<keyword evidence="6" id="KW-0418">Kinase</keyword>
<keyword evidence="9" id="KW-1185">Reference proteome</keyword>
<evidence type="ECO:0000259" key="7">
    <source>
        <dbReference type="PROSITE" id="PS51093"/>
    </source>
</evidence>
<comment type="subcellular location">
    <subcellularLocation>
        <location evidence="1">Cytoplasm</location>
    </subcellularLocation>
</comment>
<keyword evidence="4" id="KW-0808">Transferase</keyword>
<dbReference type="Proteomes" id="UP000247612">
    <property type="component" value="Unassembled WGS sequence"/>
</dbReference>
<dbReference type="SUPFAM" id="SSF51261">
    <property type="entry name" value="Duplicated hybrid motif"/>
    <property type="match status" value="1"/>
</dbReference>
<reference evidence="8 9" key="1">
    <citation type="submission" date="2018-05" db="EMBL/GenBank/DDBJ databases">
        <title>Genomic Encyclopedia of Type Strains, Phase IV (KMG-IV): sequencing the most valuable type-strain genomes for metagenomic binning, comparative biology and taxonomic classification.</title>
        <authorList>
            <person name="Goeker M."/>
        </authorList>
    </citation>
    <scope>NUCLEOTIDE SEQUENCE [LARGE SCALE GENOMIC DNA]</scope>
    <source>
        <strain evidence="8 9">JC118</strain>
    </source>
</reference>
<organism evidence="8 9">
    <name type="scientific">Dielma fastidiosa</name>
    <dbReference type="NCBI Taxonomy" id="1034346"/>
    <lineage>
        <taxon>Bacteria</taxon>
        <taxon>Bacillati</taxon>
        <taxon>Bacillota</taxon>
        <taxon>Erysipelotrichia</taxon>
        <taxon>Erysipelotrichales</taxon>
        <taxon>Erysipelotrichaceae</taxon>
        <taxon>Dielma</taxon>
    </lineage>
</organism>
<proteinExistence type="predicted"/>
<evidence type="ECO:0000313" key="8">
    <source>
        <dbReference type="EMBL" id="PXX79662.1"/>
    </source>
</evidence>
<sequence>MFNFLKKEKNTVKTLTAPVDGKVIDLSEVDDPVFAQKMMGEGIAIIPDGNIVAAPADGTIVLIPETRHAFGMKLADGLELLVHIGLDTVNLGGEGFSALVDVNTEVKAGDPIIKVDTDFVKSKGISLTTPMIIMNHNDYELTAFHTGGQAKMGETVLIEYTSK</sequence>
<dbReference type="STRING" id="1034346.GCA_000313565_00728"/>
<evidence type="ECO:0000256" key="1">
    <source>
        <dbReference type="ARBA" id="ARBA00004496"/>
    </source>
</evidence>
<dbReference type="NCBIfam" id="TIGR00830">
    <property type="entry name" value="PTBA"/>
    <property type="match status" value="1"/>
</dbReference>
<dbReference type="EMBL" id="QJKH01000005">
    <property type="protein sequence ID" value="PXX79662.1"/>
    <property type="molecule type" value="Genomic_DNA"/>
</dbReference>
<comment type="caution">
    <text evidence="8">The sequence shown here is derived from an EMBL/GenBank/DDBJ whole genome shotgun (WGS) entry which is preliminary data.</text>
</comment>
<protein>
    <submittedName>
        <fullName evidence="8">PTS system IIA component (Glc family)</fullName>
    </submittedName>
</protein>
<dbReference type="PANTHER" id="PTHR45008">
    <property type="entry name" value="PTS SYSTEM GLUCOSE-SPECIFIC EIIA COMPONENT"/>
    <property type="match status" value="1"/>
</dbReference>
<name>A0A318KSR7_9FIRM</name>
<evidence type="ECO:0000256" key="4">
    <source>
        <dbReference type="ARBA" id="ARBA00022679"/>
    </source>
</evidence>
<evidence type="ECO:0000256" key="3">
    <source>
        <dbReference type="ARBA" id="ARBA00022597"/>
    </source>
</evidence>
<keyword evidence="2" id="KW-0813">Transport</keyword>
<accession>A0A318KSR7</accession>
<dbReference type="GO" id="GO:0016301">
    <property type="term" value="F:kinase activity"/>
    <property type="evidence" value="ECO:0007669"/>
    <property type="project" value="UniProtKB-KW"/>
</dbReference>
<keyword evidence="5" id="KW-0598">Phosphotransferase system</keyword>
<dbReference type="GO" id="GO:0009401">
    <property type="term" value="P:phosphoenolpyruvate-dependent sugar phosphotransferase system"/>
    <property type="evidence" value="ECO:0007669"/>
    <property type="project" value="UniProtKB-KW"/>
</dbReference>
<dbReference type="RefSeq" id="WP_022937037.1">
    <property type="nucleotide sequence ID" value="NZ_CABKRQ010000002.1"/>
</dbReference>
<evidence type="ECO:0000256" key="2">
    <source>
        <dbReference type="ARBA" id="ARBA00022448"/>
    </source>
</evidence>
<dbReference type="AlphaFoldDB" id="A0A318KSR7"/>
<dbReference type="Pfam" id="PF00358">
    <property type="entry name" value="PTS_EIIA_1"/>
    <property type="match status" value="1"/>
</dbReference>
<evidence type="ECO:0000256" key="5">
    <source>
        <dbReference type="ARBA" id="ARBA00022683"/>
    </source>
</evidence>
<evidence type="ECO:0000256" key="6">
    <source>
        <dbReference type="ARBA" id="ARBA00022777"/>
    </source>
</evidence>
<dbReference type="GO" id="GO:0005737">
    <property type="term" value="C:cytoplasm"/>
    <property type="evidence" value="ECO:0007669"/>
    <property type="project" value="UniProtKB-SubCell"/>
</dbReference>
<gene>
    <name evidence="8" type="ORF">DES51_105136</name>
</gene>
<dbReference type="InterPro" id="IPR001127">
    <property type="entry name" value="PTS_EIIA_1_perm"/>
</dbReference>
<dbReference type="InterPro" id="IPR050890">
    <property type="entry name" value="PTS_EIIA_component"/>
</dbReference>
<dbReference type="InterPro" id="IPR011055">
    <property type="entry name" value="Dup_hybrid_motif"/>
</dbReference>
<dbReference type="OrthoDB" id="92465at2"/>
<dbReference type="Gene3D" id="2.70.70.10">
    <property type="entry name" value="Glucose Permease (Domain IIA)"/>
    <property type="match status" value="1"/>
</dbReference>
<dbReference type="PROSITE" id="PS51093">
    <property type="entry name" value="PTS_EIIA_TYPE_1"/>
    <property type="match status" value="1"/>
</dbReference>
<dbReference type="PROSITE" id="PS00371">
    <property type="entry name" value="PTS_EIIA_TYPE_1_HIS"/>
    <property type="match status" value="1"/>
</dbReference>
<dbReference type="FunFam" id="2.70.70.10:FF:000001">
    <property type="entry name" value="PTS system glucose-specific IIA component"/>
    <property type="match status" value="1"/>
</dbReference>
<keyword evidence="3" id="KW-0762">Sugar transport</keyword>
<feature type="domain" description="PTS EIIA type-1" evidence="7">
    <location>
        <begin position="31"/>
        <end position="135"/>
    </location>
</feature>
<dbReference type="PANTHER" id="PTHR45008:SF1">
    <property type="entry name" value="PTS SYSTEM GLUCOSE-SPECIFIC EIIA COMPONENT"/>
    <property type="match status" value="1"/>
</dbReference>
<evidence type="ECO:0000313" key="9">
    <source>
        <dbReference type="Proteomes" id="UP000247612"/>
    </source>
</evidence>